<keyword evidence="2" id="KW-0472">Membrane</keyword>
<evidence type="ECO:0000256" key="2">
    <source>
        <dbReference type="SAM" id="Phobius"/>
    </source>
</evidence>
<comment type="caution">
    <text evidence="4">The sequence shown here is derived from an EMBL/GenBank/DDBJ whole genome shotgun (WGS) entry which is preliminary data.</text>
</comment>
<dbReference type="AlphaFoldDB" id="A0A502FRQ2"/>
<keyword evidence="4" id="KW-0012">Acyltransferase</keyword>
<evidence type="ECO:0000313" key="4">
    <source>
        <dbReference type="EMBL" id="TPG51836.1"/>
    </source>
</evidence>
<feature type="transmembrane region" description="Helical" evidence="2">
    <location>
        <begin position="287"/>
        <end position="305"/>
    </location>
</feature>
<feature type="transmembrane region" description="Helical" evidence="2">
    <location>
        <begin position="317"/>
        <end position="339"/>
    </location>
</feature>
<dbReference type="InterPro" id="IPR002656">
    <property type="entry name" value="Acyl_transf_3_dom"/>
</dbReference>
<sequence length="405" mass="44101">METIQVALRRQRIVRHLEPSRDAALTYAYLPELDGLRALAIGIVLAGHFGIAGSGADGVTLFFFISGFIITRGLSNALRETGTIAVGRFYLRRLFRLVPALSVMILASLLMVYGLRGEWLWADAVASFAYASNYYEIYFDGIRQPVPMSNPFTALWSLAVEEHYYLFFPALLLVLGRRQGPLALVLLALAVGVMAWRVVILRTGVSLPEPDLGLASWPNRLRFYKATDTRIDGILYGAMLAVLLRAGTARALRLLFHPAAFFAALLALGLEFLFLRGLAGEEVLRTTLQGFCLMPVVAQLVVAGQPSALSGALRHGLVVWLGKLSYSVYLFHWPAMVLATSLVARPFSPAWHAWAAGGTAAAALLSYYLVERPVLRLRKGAEEAAARSRGDGGPSAWPEGGVKAA</sequence>
<dbReference type="GO" id="GO:0016020">
    <property type="term" value="C:membrane"/>
    <property type="evidence" value="ECO:0007669"/>
    <property type="project" value="TreeGrafter"/>
</dbReference>
<evidence type="ECO:0000256" key="1">
    <source>
        <dbReference type="SAM" id="MobiDB-lite"/>
    </source>
</evidence>
<feature type="transmembrane region" description="Helical" evidence="2">
    <location>
        <begin position="254"/>
        <end position="275"/>
    </location>
</feature>
<keyword evidence="4" id="KW-0808">Transferase</keyword>
<keyword evidence="2" id="KW-1133">Transmembrane helix</keyword>
<organism evidence="4 5">
    <name type="scientific">Muricoccus nepalensis</name>
    <dbReference type="NCBI Taxonomy" id="1854500"/>
    <lineage>
        <taxon>Bacteria</taxon>
        <taxon>Pseudomonadati</taxon>
        <taxon>Pseudomonadota</taxon>
        <taxon>Alphaproteobacteria</taxon>
        <taxon>Acetobacterales</taxon>
        <taxon>Roseomonadaceae</taxon>
        <taxon>Muricoccus</taxon>
    </lineage>
</organism>
<feature type="transmembrane region" description="Helical" evidence="2">
    <location>
        <begin position="94"/>
        <end position="115"/>
    </location>
</feature>
<name>A0A502FRQ2_9PROT</name>
<evidence type="ECO:0000259" key="3">
    <source>
        <dbReference type="Pfam" id="PF01757"/>
    </source>
</evidence>
<reference evidence="4 5" key="1">
    <citation type="journal article" date="2019" name="Environ. Microbiol.">
        <title>Species interactions and distinct microbial communities in high Arctic permafrost affected cryosols are associated with the CH4 and CO2 gas fluxes.</title>
        <authorList>
            <person name="Altshuler I."/>
            <person name="Hamel J."/>
            <person name="Turney S."/>
            <person name="Magnuson E."/>
            <person name="Levesque R."/>
            <person name="Greer C."/>
            <person name="Whyte L.G."/>
        </authorList>
    </citation>
    <scope>NUCLEOTIDE SEQUENCE [LARGE SCALE GENOMIC DNA]</scope>
    <source>
        <strain evidence="4 5">S9.3B</strain>
    </source>
</reference>
<proteinExistence type="predicted"/>
<keyword evidence="2" id="KW-0812">Transmembrane</keyword>
<dbReference type="GO" id="GO:0016747">
    <property type="term" value="F:acyltransferase activity, transferring groups other than amino-acyl groups"/>
    <property type="evidence" value="ECO:0007669"/>
    <property type="project" value="InterPro"/>
</dbReference>
<gene>
    <name evidence="4" type="ORF">EAH89_19770</name>
</gene>
<evidence type="ECO:0000313" key="5">
    <source>
        <dbReference type="Proteomes" id="UP000317078"/>
    </source>
</evidence>
<feature type="transmembrane region" description="Helical" evidence="2">
    <location>
        <begin position="229"/>
        <end position="247"/>
    </location>
</feature>
<feature type="transmembrane region" description="Helical" evidence="2">
    <location>
        <begin position="182"/>
        <end position="200"/>
    </location>
</feature>
<dbReference type="PANTHER" id="PTHR23028:SF53">
    <property type="entry name" value="ACYL_TRANSF_3 DOMAIN-CONTAINING PROTEIN"/>
    <property type="match status" value="1"/>
</dbReference>
<keyword evidence="5" id="KW-1185">Reference proteome</keyword>
<feature type="domain" description="Acyltransferase 3" evidence="3">
    <location>
        <begin position="31"/>
        <end position="369"/>
    </location>
</feature>
<dbReference type="GO" id="GO:0009103">
    <property type="term" value="P:lipopolysaccharide biosynthetic process"/>
    <property type="evidence" value="ECO:0007669"/>
    <property type="project" value="TreeGrafter"/>
</dbReference>
<feature type="region of interest" description="Disordered" evidence="1">
    <location>
        <begin position="386"/>
        <end position="405"/>
    </location>
</feature>
<dbReference type="Pfam" id="PF01757">
    <property type="entry name" value="Acyl_transf_3"/>
    <property type="match status" value="1"/>
</dbReference>
<protein>
    <submittedName>
        <fullName evidence="4">Acyltransferase</fullName>
    </submittedName>
</protein>
<dbReference type="EMBL" id="RCZP01000024">
    <property type="protein sequence ID" value="TPG51836.1"/>
    <property type="molecule type" value="Genomic_DNA"/>
</dbReference>
<dbReference type="PANTHER" id="PTHR23028">
    <property type="entry name" value="ACETYLTRANSFERASE"/>
    <property type="match status" value="1"/>
</dbReference>
<feature type="transmembrane region" description="Helical" evidence="2">
    <location>
        <begin position="351"/>
        <end position="370"/>
    </location>
</feature>
<dbReference type="Proteomes" id="UP000317078">
    <property type="component" value="Unassembled WGS sequence"/>
</dbReference>
<dbReference type="InterPro" id="IPR050879">
    <property type="entry name" value="Acyltransferase_3"/>
</dbReference>
<accession>A0A502FRQ2</accession>
<dbReference type="OrthoDB" id="9796461at2"/>
<feature type="transmembrane region" description="Helical" evidence="2">
    <location>
        <begin position="154"/>
        <end position="175"/>
    </location>
</feature>